<dbReference type="EMBL" id="UINC01045150">
    <property type="protein sequence ID" value="SVB51555.1"/>
    <property type="molecule type" value="Genomic_DNA"/>
</dbReference>
<reference evidence="1" key="1">
    <citation type="submission" date="2018-05" db="EMBL/GenBank/DDBJ databases">
        <authorList>
            <person name="Lanie J.A."/>
            <person name="Ng W.-L."/>
            <person name="Kazmierczak K.M."/>
            <person name="Andrzejewski T.M."/>
            <person name="Davidsen T.M."/>
            <person name="Wayne K.J."/>
            <person name="Tettelin H."/>
            <person name="Glass J.I."/>
            <person name="Rusch D."/>
            <person name="Podicherti R."/>
            <person name="Tsui H.-C.T."/>
            <person name="Winkler M.E."/>
        </authorList>
    </citation>
    <scope>NUCLEOTIDE SEQUENCE</scope>
</reference>
<proteinExistence type="predicted"/>
<name>A0A382EM93_9ZZZZ</name>
<dbReference type="AlphaFoldDB" id="A0A382EM93"/>
<accession>A0A382EM93</accession>
<protein>
    <submittedName>
        <fullName evidence="1">Uncharacterized protein</fullName>
    </submittedName>
</protein>
<gene>
    <name evidence="1" type="ORF">METZ01_LOCUS204409</name>
</gene>
<evidence type="ECO:0000313" key="1">
    <source>
        <dbReference type="EMBL" id="SVB51555.1"/>
    </source>
</evidence>
<sequence>MDKLIDLIIEYRLDKIYYFLLRPFGIKSHEEELFEAYDYTDHDSEYRIINGKPCVYWTEGWWISKDGVELSEREEEL</sequence>
<organism evidence="1">
    <name type="scientific">marine metagenome</name>
    <dbReference type="NCBI Taxonomy" id="408172"/>
    <lineage>
        <taxon>unclassified sequences</taxon>
        <taxon>metagenomes</taxon>
        <taxon>ecological metagenomes</taxon>
    </lineage>
</organism>